<dbReference type="AlphaFoldDB" id="A0A1L3Q0U0"/>
<evidence type="ECO:0000313" key="4">
    <source>
        <dbReference type="Proteomes" id="UP000186879"/>
    </source>
</evidence>
<evidence type="ECO:0000313" key="2">
    <source>
        <dbReference type="EMBL" id="RNI10671.1"/>
    </source>
</evidence>
<evidence type="ECO:0000313" key="5">
    <source>
        <dbReference type="Proteomes" id="UP000198669"/>
    </source>
</evidence>
<dbReference type="EMBL" id="CP017921">
    <property type="protein sequence ID" value="APH38453.1"/>
    <property type="molecule type" value="Genomic_DNA"/>
</dbReference>
<gene>
    <name evidence="1" type="ORF">BHR79_02420</name>
    <name evidence="2" type="ORF">EFE40_00365</name>
    <name evidence="3" type="ORF">SAMN04515625_0310</name>
</gene>
<evidence type="ECO:0000313" key="3">
    <source>
        <dbReference type="EMBL" id="SDW08614.1"/>
    </source>
</evidence>
<reference evidence="3 5" key="2">
    <citation type="submission" date="2016-10" db="EMBL/GenBank/DDBJ databases">
        <authorList>
            <person name="de Groot N.N."/>
        </authorList>
    </citation>
    <scope>NUCLEOTIDE SEQUENCE [LARGE SCALE GENOMIC DNA]</scope>
    <source>
        <strain evidence="3 5">Z-7982</strain>
    </source>
</reference>
<protein>
    <submittedName>
        <fullName evidence="1">Uncharacterized protein</fullName>
    </submittedName>
</protein>
<dbReference type="Proteomes" id="UP000267921">
    <property type="component" value="Unassembled WGS sequence"/>
</dbReference>
<dbReference type="STRING" id="2177.BHR79_02420"/>
<name>A0A1L3Q0U0_9EURY</name>
<dbReference type="GeneID" id="30582576"/>
<dbReference type="EMBL" id="RJJG01000001">
    <property type="protein sequence ID" value="RNI10671.1"/>
    <property type="molecule type" value="Genomic_DNA"/>
</dbReference>
<reference evidence="1 4" key="1">
    <citation type="submission" date="2016-10" db="EMBL/GenBank/DDBJ databases">
        <title>Methanohalophilus halophilus.</title>
        <authorList>
            <person name="L'haridon S."/>
        </authorList>
    </citation>
    <scope>NUCLEOTIDE SEQUENCE [LARGE SCALE GENOMIC DNA]</scope>
    <source>
        <strain evidence="1 4">Z-7982</strain>
    </source>
</reference>
<dbReference type="Proteomes" id="UP000198669">
    <property type="component" value="Unassembled WGS sequence"/>
</dbReference>
<sequence>MTDVMLLWDTPILFEKLFKEHGYECLRVDGNSLGTPFLPSSKCLMVPTGFANPAYTKVAKGIENKGRKIANFVKRGGVLVVFGACVAEYEYDWLPFKLSYVEEHMQSLLEVVDEGMPCIVAEPQEPVECDGYFSSTDGEVLLKDDQGRAVMVKKEFGEGLVIATTVHEFPSADFLGCAVDKGKSTRL</sequence>
<organism evidence="1 4">
    <name type="scientific">Methanohalophilus halophilus</name>
    <dbReference type="NCBI Taxonomy" id="2177"/>
    <lineage>
        <taxon>Archaea</taxon>
        <taxon>Methanobacteriati</taxon>
        <taxon>Methanobacteriota</taxon>
        <taxon>Stenosarchaea group</taxon>
        <taxon>Methanomicrobia</taxon>
        <taxon>Methanosarcinales</taxon>
        <taxon>Methanosarcinaceae</taxon>
        <taxon>Methanohalophilus</taxon>
    </lineage>
</organism>
<dbReference type="KEGG" id="mhaz:BHR79_02420"/>
<dbReference type="RefSeq" id="WP_072560836.1">
    <property type="nucleotide sequence ID" value="NZ_CP017921.1"/>
</dbReference>
<reference evidence="2 6" key="3">
    <citation type="submission" date="2018-10" db="EMBL/GenBank/DDBJ databases">
        <title>Cultivation of a novel Methanohalophilus strain from Kebrit Deep of the Red Sea and a genomic comparison of members of the genus Methanohalophilus.</title>
        <authorList>
            <person name="Guan Y."/>
            <person name="Ngugi D.K."/>
            <person name="Stingl U."/>
        </authorList>
    </citation>
    <scope>NUCLEOTIDE SEQUENCE [LARGE SCALE GENOMIC DNA]</scope>
    <source>
        <strain evidence="2 6">DSM 3094</strain>
    </source>
</reference>
<dbReference type="EMBL" id="FNMU01000001">
    <property type="protein sequence ID" value="SDW08614.1"/>
    <property type="molecule type" value="Genomic_DNA"/>
</dbReference>
<proteinExistence type="predicted"/>
<dbReference type="OrthoDB" id="130109at2157"/>
<evidence type="ECO:0000313" key="1">
    <source>
        <dbReference type="EMBL" id="APH38453.1"/>
    </source>
</evidence>
<accession>A0A1L3Q0U0</accession>
<keyword evidence="4" id="KW-1185">Reference proteome</keyword>
<dbReference type="Proteomes" id="UP000186879">
    <property type="component" value="Chromosome"/>
</dbReference>
<evidence type="ECO:0000313" key="6">
    <source>
        <dbReference type="Proteomes" id="UP000267921"/>
    </source>
</evidence>